<feature type="transmembrane region" description="Helical" evidence="1">
    <location>
        <begin position="87"/>
        <end position="107"/>
    </location>
</feature>
<reference evidence="2" key="1">
    <citation type="submission" date="2021-02" db="EMBL/GenBank/DDBJ databases">
        <authorList>
            <person name="Dougan E. K."/>
            <person name="Rhodes N."/>
            <person name="Thang M."/>
            <person name="Chan C."/>
        </authorList>
    </citation>
    <scope>NUCLEOTIDE SEQUENCE</scope>
</reference>
<evidence type="ECO:0000313" key="3">
    <source>
        <dbReference type="Proteomes" id="UP000654075"/>
    </source>
</evidence>
<comment type="caution">
    <text evidence="2">The sequence shown here is derived from an EMBL/GenBank/DDBJ whole genome shotgun (WGS) entry which is preliminary data.</text>
</comment>
<name>A0A813DEE8_POLGL</name>
<feature type="non-terminal residue" evidence="2">
    <location>
        <position position="112"/>
    </location>
</feature>
<feature type="transmembrane region" description="Helical" evidence="1">
    <location>
        <begin position="31"/>
        <end position="48"/>
    </location>
</feature>
<evidence type="ECO:0000256" key="1">
    <source>
        <dbReference type="SAM" id="Phobius"/>
    </source>
</evidence>
<organism evidence="2 3">
    <name type="scientific">Polarella glacialis</name>
    <name type="common">Dinoflagellate</name>
    <dbReference type="NCBI Taxonomy" id="89957"/>
    <lineage>
        <taxon>Eukaryota</taxon>
        <taxon>Sar</taxon>
        <taxon>Alveolata</taxon>
        <taxon>Dinophyceae</taxon>
        <taxon>Suessiales</taxon>
        <taxon>Suessiaceae</taxon>
        <taxon>Polarella</taxon>
    </lineage>
</organism>
<feature type="transmembrane region" description="Helical" evidence="1">
    <location>
        <begin position="6"/>
        <end position="24"/>
    </location>
</feature>
<keyword evidence="1" id="KW-0812">Transmembrane</keyword>
<keyword evidence="3" id="KW-1185">Reference proteome</keyword>
<proteinExistence type="predicted"/>
<protein>
    <recommendedName>
        <fullName evidence="4">ABC-2 type transporter domain-containing protein</fullName>
    </recommendedName>
</protein>
<gene>
    <name evidence="2" type="ORF">PGLA1383_LOCUS6015</name>
</gene>
<evidence type="ECO:0000313" key="2">
    <source>
        <dbReference type="EMBL" id="CAE8587174.1"/>
    </source>
</evidence>
<accession>A0A813DEE8</accession>
<dbReference type="AlphaFoldDB" id="A0A813DEE8"/>
<sequence length="112" mass="12107">DVAYVISAGYIILCMLFANVLVKVDSVTPALAWLRWICSLFFAMAGLAEVEFAGTAEHGIPVGDAVAADFLIHLGHGITLHEVGCLAFVWAFYLLFSVIGFLGLKFLSRSQV</sequence>
<evidence type="ECO:0008006" key="4">
    <source>
        <dbReference type="Google" id="ProtNLM"/>
    </source>
</evidence>
<dbReference type="Proteomes" id="UP000654075">
    <property type="component" value="Unassembled WGS sequence"/>
</dbReference>
<keyword evidence="1" id="KW-0472">Membrane</keyword>
<dbReference type="OrthoDB" id="416753at2759"/>
<dbReference type="EMBL" id="CAJNNV010002427">
    <property type="protein sequence ID" value="CAE8587174.1"/>
    <property type="molecule type" value="Genomic_DNA"/>
</dbReference>
<keyword evidence="1" id="KW-1133">Transmembrane helix</keyword>